<feature type="transmembrane region" description="Helical" evidence="1">
    <location>
        <begin position="145"/>
        <end position="161"/>
    </location>
</feature>
<evidence type="ECO:0000256" key="1">
    <source>
        <dbReference type="SAM" id="Phobius"/>
    </source>
</evidence>
<feature type="transmembrane region" description="Helical" evidence="1">
    <location>
        <begin position="36"/>
        <end position="54"/>
    </location>
</feature>
<gene>
    <name evidence="2" type="primary">wzy</name>
</gene>
<keyword evidence="1" id="KW-0812">Transmembrane</keyword>
<keyword evidence="1" id="KW-0472">Membrane</keyword>
<proteinExistence type="predicted"/>
<feature type="transmembrane region" description="Helical" evidence="1">
    <location>
        <begin position="99"/>
        <end position="117"/>
    </location>
</feature>
<feature type="transmembrane region" description="Helical" evidence="1">
    <location>
        <begin position="311"/>
        <end position="329"/>
    </location>
</feature>
<evidence type="ECO:0000313" key="2">
    <source>
        <dbReference type="EMBL" id="AIG62747.1"/>
    </source>
</evidence>
<name>A0A0B1DTE6_ECOLX</name>
<reference evidence="2" key="2">
    <citation type="journal article" date="2016" name="PLoS ONE">
        <title>Comparison of O-Antigen Gene Clusters of All O-Serogroups of Escherichia coli and Proposal for Adopting a New Nomenclature for O-Typing.</title>
        <authorList>
            <person name="DebRoy C."/>
            <person name="Fratamico P.M."/>
            <person name="Yan X."/>
            <person name="Baranzoni G."/>
            <person name="Liu Y."/>
            <person name="Needleman D.S."/>
            <person name="Tebbs R."/>
            <person name="O'Connell C.D."/>
            <person name="Allred A."/>
            <person name="Swimley M."/>
            <person name="Mwangi M."/>
            <person name="Kapur V."/>
            <person name="Raygoza Garay J.A."/>
            <person name="Roberts E.L."/>
            <person name="Katani R."/>
        </authorList>
    </citation>
    <scope>NUCLEOTIDE SEQUENCE</scope>
    <source>
        <strain evidence="2">E54071-88</strain>
    </source>
</reference>
<feature type="transmembrane region" description="Helical" evidence="1">
    <location>
        <begin position="335"/>
        <end position="352"/>
    </location>
</feature>
<sequence>MNLTLNNFMAYILAITMVIQSYSKVFFASDTIFQNIFFYALVFFSILIVSISKFRLIDIFLIITSLIIYLAFGNGFALKLFLVSLAVRCLDINKLLRCYLLLATIAFITVILFNVGGDNSLIYFKGDGVFRIARETLGFDNPNKPFYYLLPIFCCFVFLYFKRYPISCITAIIIVTYAVYIKTLTTTGLFSNALLVLMLLIYYFLPNKTNRILGNPLLITCSIIVLYFASFFIAFTYHSDSNVNFFLSHRPEYWYEIIRTTNIYLLIFGQALDLQLVPLDNSYIHSVIYMGAFFCIIMIFCYWLGLTRAKLRGVNISIISILCIYVFFYSFGETLLVEPTLNITFIIIFNYIRDHNKYESIDLQP</sequence>
<feature type="transmembrane region" description="Helical" evidence="1">
    <location>
        <begin position="60"/>
        <end position="87"/>
    </location>
</feature>
<dbReference type="RefSeq" id="WP_001054703.1">
    <property type="nucleotide sequence ID" value="NZ_BFXR01000060.1"/>
</dbReference>
<reference evidence="3" key="1">
    <citation type="journal article" date="2014" name="DNA Res.">
        <title>A complete view of the genetic diversity of the Escherichia coli O-antigen biosynthesis gene cluster.</title>
        <authorList>
            <person name="Iguchi A."/>
            <person name="Iyoda S."/>
            <person name="Kikuchi T."/>
            <person name="Ogura Y."/>
            <person name="Katsura K."/>
            <person name="Ohnishi M."/>
            <person name="Hayashi T."/>
            <person name="Thomson N.R."/>
        </authorList>
    </citation>
    <scope>NUCLEOTIDE SEQUENCE</scope>
    <source>
        <strain evidence="3">E54071</strain>
    </source>
</reference>
<feature type="transmembrane region" description="Helical" evidence="1">
    <location>
        <begin position="189"/>
        <end position="205"/>
    </location>
</feature>
<dbReference type="EMBL" id="AB812075">
    <property type="protein sequence ID" value="BAQ01948.1"/>
    <property type="molecule type" value="Genomic_DNA"/>
</dbReference>
<accession>A0A0B1DTE6</accession>
<protein>
    <submittedName>
        <fullName evidence="2">O-antigen polymerase</fullName>
    </submittedName>
</protein>
<feature type="transmembrane region" description="Helical" evidence="1">
    <location>
        <begin position="6"/>
        <end position="27"/>
    </location>
</feature>
<evidence type="ECO:0000313" key="3">
    <source>
        <dbReference type="EMBL" id="BAQ01948.1"/>
    </source>
</evidence>
<feature type="transmembrane region" description="Helical" evidence="1">
    <location>
        <begin position="217"/>
        <end position="237"/>
    </location>
</feature>
<organism evidence="2">
    <name type="scientific">Escherichia coli</name>
    <dbReference type="NCBI Taxonomy" id="562"/>
    <lineage>
        <taxon>Bacteria</taxon>
        <taxon>Pseudomonadati</taxon>
        <taxon>Pseudomonadota</taxon>
        <taxon>Gammaproteobacteria</taxon>
        <taxon>Enterobacterales</taxon>
        <taxon>Enterobacteriaceae</taxon>
        <taxon>Escherichia</taxon>
    </lineage>
</organism>
<keyword evidence="1" id="KW-1133">Transmembrane helix</keyword>
<feature type="transmembrane region" description="Helical" evidence="1">
    <location>
        <begin position="283"/>
        <end position="304"/>
    </location>
</feature>
<dbReference type="EMBL" id="KJ778799">
    <property type="protein sequence ID" value="AIG62747.1"/>
    <property type="molecule type" value="Genomic_DNA"/>
</dbReference>
<feature type="transmembrane region" description="Helical" evidence="1">
    <location>
        <begin position="166"/>
        <end position="183"/>
    </location>
</feature>
<dbReference type="AlphaFoldDB" id="A0A0B1DTE6"/>